<protein>
    <submittedName>
        <fullName evidence="4">Uncharacterized protein</fullName>
    </submittedName>
</protein>
<dbReference type="STRING" id="983506.L8WK27"/>
<dbReference type="OrthoDB" id="415532at2759"/>
<dbReference type="EMBL" id="AFRT01003110">
    <property type="protein sequence ID" value="ELU36714.1"/>
    <property type="molecule type" value="Genomic_DNA"/>
</dbReference>
<evidence type="ECO:0000313" key="4">
    <source>
        <dbReference type="EMBL" id="ELU36714.1"/>
    </source>
</evidence>
<dbReference type="HOGENOM" id="CLU_012066_3_2_1"/>
<dbReference type="Pfam" id="PF21666">
    <property type="entry name" value="DUF4246_N"/>
    <property type="match status" value="1"/>
</dbReference>
<sequence length="711" mass="80187">MTWTGDTLGLLTGCNSEPAEGHKPRLMRRVRGRLATPPLSLPPPPSFLPLAMATRPASHARVSVPPDSSGRYAPDHPSLLTPDGHGSSSNQNTAIESTQYCTGLARVWDVVYGRMQAGDGQNARCAREDVKQRDLGYITGNKTREGSDSGVTYGYDKPLPDPFGFNDGYGFRGAPPAKPLVELEMTRLSAELRRKPSWWTKFRDESILAKWKGEALAQTQLMDESHIDYVLKELDGYANLRDETSGAEVSCYDKIWQSDTLIPASLKERLLTGVTTLEDVPESEKDWHPRSDGKVLDLVHPSLYPIVYGRTLSYPEDSDDRNSTALQVRLEPPKAGKSQATRIDEYYLSKRFQWLPTNFEVSEDGKSVKGISYINNLHPFKHADLYKTIEGLIAAYIPLFERVLTDSIPENNVIPERTFNGYSYDEEYKKSPQYSNYSDEDKFDQDHREWEEGRPIQLPFIQQDYQIGNLEKRPIQYKLNGRTIQVIVKLANIHLYPYSISQTPEKPKYDGGSWHVEGMKNEAIAASGIYYYDEENITESRLGFRTAVAGPESYEQNDLRGCKLTWGMGYDDPCINDLGSVVTCQDRCIAFPNIYQHRVSPFELADNSKPGHRKIVALFLVDPAIHRPSTVIVPPQQADWRASGISANPVLKAAFDKLSAEIIDHINSMAEGTMTRKEAEAYRLELMDERTAFVAKNDENFFMAPFSLCEH</sequence>
<comment type="caution">
    <text evidence="4">The sequence shown here is derived from an EMBL/GenBank/DDBJ whole genome shotgun (WGS) entry which is preliminary data.</text>
</comment>
<evidence type="ECO:0000259" key="2">
    <source>
        <dbReference type="Pfam" id="PF14033"/>
    </source>
</evidence>
<dbReference type="InterPro" id="IPR025340">
    <property type="entry name" value="DUF4246"/>
</dbReference>
<name>L8WK27_THACA</name>
<dbReference type="InterPro" id="IPR049192">
    <property type="entry name" value="DUF4246_C"/>
</dbReference>
<evidence type="ECO:0000256" key="1">
    <source>
        <dbReference type="SAM" id="MobiDB-lite"/>
    </source>
</evidence>
<organism evidence="4 5">
    <name type="scientific">Thanatephorus cucumeris (strain AG1-IA)</name>
    <name type="common">Rice sheath blight fungus</name>
    <name type="synonym">Rhizoctonia solani</name>
    <dbReference type="NCBI Taxonomy" id="983506"/>
    <lineage>
        <taxon>Eukaryota</taxon>
        <taxon>Fungi</taxon>
        <taxon>Dikarya</taxon>
        <taxon>Basidiomycota</taxon>
        <taxon>Agaricomycotina</taxon>
        <taxon>Agaricomycetes</taxon>
        <taxon>Cantharellales</taxon>
        <taxon>Ceratobasidiaceae</taxon>
        <taxon>Rhizoctonia</taxon>
        <taxon>Rhizoctonia solani AG-1</taxon>
    </lineage>
</organism>
<keyword evidence="5" id="KW-1185">Reference proteome</keyword>
<feature type="domain" description="DUF4246" evidence="3">
    <location>
        <begin position="162"/>
        <end position="214"/>
    </location>
</feature>
<dbReference type="OMA" id="ETHKINC"/>
<feature type="region of interest" description="Disordered" evidence="1">
    <location>
        <begin position="58"/>
        <end position="92"/>
    </location>
</feature>
<dbReference type="AlphaFoldDB" id="L8WK27"/>
<dbReference type="Proteomes" id="UP000011668">
    <property type="component" value="Unassembled WGS sequence"/>
</dbReference>
<dbReference type="InterPro" id="IPR049207">
    <property type="entry name" value="DUF4246_N"/>
</dbReference>
<gene>
    <name evidence="4" type="ORF">AG1IA_09255</name>
</gene>
<reference evidence="4 5" key="1">
    <citation type="journal article" date="2013" name="Nat. Commun.">
        <title>The evolution and pathogenic mechanisms of the rice sheath blight pathogen.</title>
        <authorList>
            <person name="Zheng A."/>
            <person name="Lin R."/>
            <person name="Xu L."/>
            <person name="Qin P."/>
            <person name="Tang C."/>
            <person name="Ai P."/>
            <person name="Zhang D."/>
            <person name="Liu Y."/>
            <person name="Sun Z."/>
            <person name="Feng H."/>
            <person name="Wang Y."/>
            <person name="Chen Y."/>
            <person name="Liang X."/>
            <person name="Fu R."/>
            <person name="Li Q."/>
            <person name="Zhang J."/>
            <person name="Yu X."/>
            <person name="Xie Z."/>
            <person name="Ding L."/>
            <person name="Guan P."/>
            <person name="Tang J."/>
            <person name="Liang Y."/>
            <person name="Wang S."/>
            <person name="Deng Q."/>
            <person name="Li S."/>
            <person name="Zhu J."/>
            <person name="Wang L."/>
            <person name="Liu H."/>
            <person name="Li P."/>
        </authorList>
    </citation>
    <scope>NUCLEOTIDE SEQUENCE [LARGE SCALE GENOMIC DNA]</scope>
    <source>
        <strain evidence="5">AG-1 IA</strain>
    </source>
</reference>
<feature type="domain" description="DUF4246" evidence="2">
    <location>
        <begin position="225"/>
        <end position="642"/>
    </location>
</feature>
<evidence type="ECO:0000259" key="3">
    <source>
        <dbReference type="Pfam" id="PF21666"/>
    </source>
</evidence>
<dbReference type="Pfam" id="PF14033">
    <property type="entry name" value="DUF4246"/>
    <property type="match status" value="1"/>
</dbReference>
<evidence type="ECO:0000313" key="5">
    <source>
        <dbReference type="Proteomes" id="UP000011668"/>
    </source>
</evidence>
<dbReference type="PANTHER" id="PTHR33119">
    <property type="entry name" value="IFI3P"/>
    <property type="match status" value="1"/>
</dbReference>
<proteinExistence type="predicted"/>
<dbReference type="PANTHER" id="PTHR33119:SF1">
    <property type="entry name" value="FE2OG DIOXYGENASE DOMAIN-CONTAINING PROTEIN"/>
    <property type="match status" value="1"/>
</dbReference>
<accession>L8WK27</accession>